<dbReference type="AlphaFoldDB" id="H0ECZ3"/>
<evidence type="ECO:0000256" key="16">
    <source>
        <dbReference type="ARBA" id="ARBA00084039"/>
    </source>
</evidence>
<dbReference type="Proteomes" id="UP000005446">
    <property type="component" value="Unassembled WGS sequence"/>
</dbReference>
<dbReference type="GO" id="GO:0004131">
    <property type="term" value="F:cytosine deaminase activity"/>
    <property type="evidence" value="ECO:0007669"/>
    <property type="project" value="UniProtKB-EC"/>
</dbReference>
<keyword evidence="8" id="KW-0378">Hydrolase</keyword>
<keyword evidence="19" id="KW-1185">Reference proteome</keyword>
<organism evidence="18 19">
    <name type="scientific">Glarea lozoyensis (strain ATCC 74030 / MF5533)</name>
    <dbReference type="NCBI Taxonomy" id="1104152"/>
    <lineage>
        <taxon>Eukaryota</taxon>
        <taxon>Fungi</taxon>
        <taxon>Dikarya</taxon>
        <taxon>Ascomycota</taxon>
        <taxon>Pezizomycotina</taxon>
        <taxon>Leotiomycetes</taxon>
        <taxon>Helotiales</taxon>
        <taxon>Helotiaceae</taxon>
        <taxon>Glarea</taxon>
    </lineage>
</organism>
<evidence type="ECO:0000256" key="14">
    <source>
        <dbReference type="ARBA" id="ARBA00066550"/>
    </source>
</evidence>
<evidence type="ECO:0000259" key="17">
    <source>
        <dbReference type="PROSITE" id="PS51747"/>
    </source>
</evidence>
<dbReference type="InterPro" id="IPR002125">
    <property type="entry name" value="CMP_dCMP_dom"/>
</dbReference>
<proteinExistence type="inferred from homology"/>
<evidence type="ECO:0000256" key="12">
    <source>
        <dbReference type="ARBA" id="ARBA00056232"/>
    </source>
</evidence>
<comment type="caution">
    <text evidence="18">The sequence shown here is derived from an EMBL/GenBank/DDBJ whole genome shotgun (WGS) entry which is preliminary data.</text>
</comment>
<comment type="subunit">
    <text evidence="5">Homodimer.</text>
</comment>
<evidence type="ECO:0000256" key="15">
    <source>
        <dbReference type="ARBA" id="ARBA00074321"/>
    </source>
</evidence>
<comment type="function">
    <text evidence="12">Catalyzes the hydrolytic deamination of cytosine to uracil or 5-methylcytosine to thymine. Is involved in the pyrimidine salvage pathway, which allows the cell to utilize cytosine for pyrimidine nucleotide synthesis.</text>
</comment>
<evidence type="ECO:0000256" key="5">
    <source>
        <dbReference type="ARBA" id="ARBA00011738"/>
    </source>
</evidence>
<accession>H0ECZ3</accession>
<dbReference type="SUPFAM" id="SSF53927">
    <property type="entry name" value="Cytidine deaminase-like"/>
    <property type="match status" value="1"/>
</dbReference>
<dbReference type="InParanoid" id="H0ECZ3"/>
<evidence type="ECO:0000256" key="11">
    <source>
        <dbReference type="ARBA" id="ARBA00050113"/>
    </source>
</evidence>
<name>H0ECZ3_GLAL7</name>
<evidence type="ECO:0000256" key="6">
    <source>
        <dbReference type="ARBA" id="ARBA00022490"/>
    </source>
</evidence>
<comment type="pathway">
    <text evidence="13">Pyrimidine metabolism; UMP biosynthesis via salvage pathway; uracil from cytosine: step 1/1.</text>
</comment>
<comment type="catalytic activity">
    <reaction evidence="11">
        <text>cytosine + H2O + H(+) = uracil + NH4(+)</text>
        <dbReference type="Rhea" id="RHEA:20605"/>
        <dbReference type="ChEBI" id="CHEBI:15377"/>
        <dbReference type="ChEBI" id="CHEBI:15378"/>
        <dbReference type="ChEBI" id="CHEBI:16040"/>
        <dbReference type="ChEBI" id="CHEBI:17568"/>
        <dbReference type="ChEBI" id="CHEBI:28938"/>
        <dbReference type="EC" id="3.5.4.1"/>
    </reaction>
</comment>
<dbReference type="GO" id="GO:0008835">
    <property type="term" value="F:diaminohydroxyphosphoribosylaminopyrimidine deaminase activity"/>
    <property type="evidence" value="ECO:0007669"/>
    <property type="project" value="TreeGrafter"/>
</dbReference>
<evidence type="ECO:0000256" key="2">
    <source>
        <dbReference type="ARBA" id="ARBA00004123"/>
    </source>
</evidence>
<evidence type="ECO:0000256" key="8">
    <source>
        <dbReference type="ARBA" id="ARBA00022801"/>
    </source>
</evidence>
<dbReference type="EMBL" id="AGUE01000006">
    <property type="protein sequence ID" value="EHL03647.1"/>
    <property type="molecule type" value="Genomic_DNA"/>
</dbReference>
<dbReference type="GO" id="GO:0046087">
    <property type="term" value="P:cytidine metabolic process"/>
    <property type="evidence" value="ECO:0007669"/>
    <property type="project" value="TreeGrafter"/>
</dbReference>
<dbReference type="FunFam" id="3.40.140.10:FF:000016">
    <property type="entry name" value="Cytosine deaminase"/>
    <property type="match status" value="1"/>
</dbReference>
<evidence type="ECO:0000313" key="18">
    <source>
        <dbReference type="EMBL" id="EHL03647.1"/>
    </source>
</evidence>
<dbReference type="PANTHER" id="PTHR11079">
    <property type="entry name" value="CYTOSINE DEAMINASE FAMILY MEMBER"/>
    <property type="match status" value="1"/>
</dbReference>
<dbReference type="EC" id="3.5.4.1" evidence="14"/>
<dbReference type="Pfam" id="PF00383">
    <property type="entry name" value="dCMP_cyt_deam_1"/>
    <property type="match status" value="1"/>
</dbReference>
<evidence type="ECO:0000256" key="13">
    <source>
        <dbReference type="ARBA" id="ARBA00060700"/>
    </source>
</evidence>
<evidence type="ECO:0000256" key="10">
    <source>
        <dbReference type="ARBA" id="ARBA00023242"/>
    </source>
</evidence>
<comment type="cofactor">
    <cofactor evidence="1">
        <name>Zn(2+)</name>
        <dbReference type="ChEBI" id="CHEBI:29105"/>
    </cofactor>
</comment>
<protein>
    <recommendedName>
        <fullName evidence="15">Cytosine deaminase</fullName>
        <ecNumber evidence="14">3.5.4.1</ecNumber>
    </recommendedName>
    <alternativeName>
        <fullName evidence="16">Cytosine aminohydrolase</fullName>
    </alternativeName>
</protein>
<comment type="similarity">
    <text evidence="4">Belongs to the cytidine and deoxycytidylate deaminase family.</text>
</comment>
<dbReference type="InterPro" id="IPR016193">
    <property type="entry name" value="Cytidine_deaminase-like"/>
</dbReference>
<dbReference type="FunCoup" id="H0ECZ3">
    <property type="interactions" value="90"/>
</dbReference>
<dbReference type="GO" id="GO:0005737">
    <property type="term" value="C:cytoplasm"/>
    <property type="evidence" value="ECO:0007669"/>
    <property type="project" value="UniProtKB-SubCell"/>
</dbReference>
<keyword evidence="7" id="KW-0479">Metal-binding</keyword>
<dbReference type="GO" id="GO:0008655">
    <property type="term" value="P:pyrimidine-containing compound salvage"/>
    <property type="evidence" value="ECO:0007669"/>
    <property type="project" value="TreeGrafter"/>
</dbReference>
<evidence type="ECO:0000256" key="9">
    <source>
        <dbReference type="ARBA" id="ARBA00022833"/>
    </source>
</evidence>
<dbReference type="PANTHER" id="PTHR11079:SF190">
    <property type="entry name" value="CYTOSINE DEAMINASE"/>
    <property type="match status" value="1"/>
</dbReference>
<sequence>MNDQEAFAIAVEEAEMGYNEGGVPIGAALVSRDGKLLGRGHNMRVQKGSAIHHGETSALENSGRLPASAYKGATMYTTLSPCDMCVPSSLPASTGACILYGISRVVIGENKTFLGGEAYLKQRGIEVVILENKKMQDLMEKFISEKPEIWNEDIGEEERVHSKELK</sequence>
<reference evidence="18 19" key="1">
    <citation type="journal article" date="2012" name="Eukaryot. Cell">
        <title>Genome sequence of the fungus Glarea lozoyensis: the first genome sequence of a species from the Helotiaceae family.</title>
        <authorList>
            <person name="Youssar L."/>
            <person name="Gruening B.A."/>
            <person name="Erxleben A."/>
            <person name="Guenther S."/>
            <person name="Huettel W."/>
        </authorList>
    </citation>
    <scope>NUCLEOTIDE SEQUENCE [LARGE SCALE GENOMIC DNA]</scope>
    <source>
        <strain evidence="19">ATCC 74030 / MF5533</strain>
    </source>
</reference>
<dbReference type="GO" id="GO:0005634">
    <property type="term" value="C:nucleus"/>
    <property type="evidence" value="ECO:0007669"/>
    <property type="project" value="UniProtKB-SubCell"/>
</dbReference>
<dbReference type="GO" id="GO:0019858">
    <property type="term" value="P:cytosine metabolic process"/>
    <property type="evidence" value="ECO:0007669"/>
    <property type="project" value="TreeGrafter"/>
</dbReference>
<keyword evidence="9" id="KW-0862">Zinc</keyword>
<keyword evidence="6" id="KW-0963">Cytoplasm</keyword>
<evidence type="ECO:0000256" key="1">
    <source>
        <dbReference type="ARBA" id="ARBA00001947"/>
    </source>
</evidence>
<evidence type="ECO:0000256" key="4">
    <source>
        <dbReference type="ARBA" id="ARBA00006576"/>
    </source>
</evidence>
<feature type="domain" description="CMP/dCMP-type deaminase" evidence="17">
    <location>
        <begin position="1"/>
        <end position="127"/>
    </location>
</feature>
<dbReference type="OrthoDB" id="408702at2759"/>
<dbReference type="GO" id="GO:0046872">
    <property type="term" value="F:metal ion binding"/>
    <property type="evidence" value="ECO:0007669"/>
    <property type="project" value="UniProtKB-KW"/>
</dbReference>
<keyword evidence="10" id="KW-0539">Nucleus</keyword>
<comment type="subcellular location">
    <subcellularLocation>
        <location evidence="3">Cytoplasm</location>
    </subcellularLocation>
    <subcellularLocation>
        <location evidence="2">Nucleus</location>
    </subcellularLocation>
</comment>
<dbReference type="PROSITE" id="PS51747">
    <property type="entry name" value="CYT_DCMP_DEAMINASES_2"/>
    <property type="match status" value="1"/>
</dbReference>
<evidence type="ECO:0000256" key="3">
    <source>
        <dbReference type="ARBA" id="ARBA00004496"/>
    </source>
</evidence>
<evidence type="ECO:0000313" key="19">
    <source>
        <dbReference type="Proteomes" id="UP000005446"/>
    </source>
</evidence>
<evidence type="ECO:0000256" key="7">
    <source>
        <dbReference type="ARBA" id="ARBA00022723"/>
    </source>
</evidence>
<gene>
    <name evidence="18" type="ORF">M7I_0291</name>
</gene>
<dbReference type="HOGENOM" id="CLU_025810_7_2_1"/>
<dbReference type="CDD" id="cd01285">
    <property type="entry name" value="nucleoside_deaminase"/>
    <property type="match status" value="1"/>
</dbReference>
<dbReference type="Gene3D" id="3.40.140.10">
    <property type="entry name" value="Cytidine Deaminase, domain 2"/>
    <property type="match status" value="1"/>
</dbReference>